<dbReference type="InterPro" id="IPR024930">
    <property type="entry name" value="Skp_dom_sf"/>
</dbReference>
<dbReference type="GO" id="GO:0050821">
    <property type="term" value="P:protein stabilization"/>
    <property type="evidence" value="ECO:0007669"/>
    <property type="project" value="TreeGrafter"/>
</dbReference>
<accession>A0A1I1PAJ9</accession>
<dbReference type="OrthoDB" id="5294628at2"/>
<evidence type="ECO:0000256" key="1">
    <source>
        <dbReference type="ARBA" id="ARBA00022729"/>
    </source>
</evidence>
<feature type="signal peptide" evidence="4">
    <location>
        <begin position="1"/>
        <end position="27"/>
    </location>
</feature>
<evidence type="ECO:0000313" key="6">
    <source>
        <dbReference type="Proteomes" id="UP000198611"/>
    </source>
</evidence>
<sequence>MSLSKSIRITLAALAALWMAAAGPVAAQDSSARIGVVNIAKLFQEAPQAQSANQRLQEEFGSRRQELGRKQEELQQKQQRLESEGDLMSTSQREALESEVRQGQQELARAQQSFEQDVNARRNEELGQVQQRIFEVIEELAKNEGYDVVLGDNVIYAADSVDITPRVLERLKSLAEDS</sequence>
<keyword evidence="1 4" id="KW-0732">Signal</keyword>
<dbReference type="PANTHER" id="PTHR35089">
    <property type="entry name" value="CHAPERONE PROTEIN SKP"/>
    <property type="match status" value="1"/>
</dbReference>
<comment type="similarity">
    <text evidence="2">Belongs to the skp family.</text>
</comment>
<dbReference type="PIRSF" id="PIRSF002094">
    <property type="entry name" value="OMP26_Skp"/>
    <property type="match status" value="1"/>
</dbReference>
<evidence type="ECO:0000313" key="5">
    <source>
        <dbReference type="EMBL" id="SFD06971.1"/>
    </source>
</evidence>
<name>A0A1I1PAJ9_9GAMM</name>
<evidence type="ECO:0000256" key="4">
    <source>
        <dbReference type="SAM" id="SignalP"/>
    </source>
</evidence>
<dbReference type="RefSeq" id="WP_093427329.1">
    <property type="nucleotide sequence ID" value="NZ_FOMJ01000001.1"/>
</dbReference>
<dbReference type="AlphaFoldDB" id="A0A1I1PAJ9"/>
<proteinExistence type="inferred from homology"/>
<evidence type="ECO:0000256" key="2">
    <source>
        <dbReference type="PIRNR" id="PIRNR002094"/>
    </source>
</evidence>
<dbReference type="SMART" id="SM00935">
    <property type="entry name" value="OmpH"/>
    <property type="match status" value="1"/>
</dbReference>
<keyword evidence="6" id="KW-1185">Reference proteome</keyword>
<dbReference type="GO" id="GO:0051082">
    <property type="term" value="F:unfolded protein binding"/>
    <property type="evidence" value="ECO:0007669"/>
    <property type="project" value="InterPro"/>
</dbReference>
<organism evidence="5 6">
    <name type="scientific">Thiohalospira halophila DSM 15071</name>
    <dbReference type="NCBI Taxonomy" id="1123397"/>
    <lineage>
        <taxon>Bacteria</taxon>
        <taxon>Pseudomonadati</taxon>
        <taxon>Pseudomonadota</taxon>
        <taxon>Gammaproteobacteria</taxon>
        <taxon>Thiohalospirales</taxon>
        <taxon>Thiohalospiraceae</taxon>
        <taxon>Thiohalospira</taxon>
    </lineage>
</organism>
<dbReference type="SUPFAM" id="SSF111384">
    <property type="entry name" value="OmpH-like"/>
    <property type="match status" value="1"/>
</dbReference>
<reference evidence="5 6" key="1">
    <citation type="submission" date="2016-10" db="EMBL/GenBank/DDBJ databases">
        <authorList>
            <person name="de Groot N.N."/>
        </authorList>
    </citation>
    <scope>NUCLEOTIDE SEQUENCE [LARGE SCALE GENOMIC DNA]</scope>
    <source>
        <strain evidence="5 6">HL3</strain>
    </source>
</reference>
<evidence type="ECO:0000256" key="3">
    <source>
        <dbReference type="SAM" id="MobiDB-lite"/>
    </source>
</evidence>
<gene>
    <name evidence="5" type="ORF">SAMN05660831_00698</name>
</gene>
<protein>
    <submittedName>
        <fullName evidence="5">Periplasmic chaperone for outer membrane proteins Skp</fullName>
    </submittedName>
</protein>
<dbReference type="Pfam" id="PF03938">
    <property type="entry name" value="OmpH"/>
    <property type="match status" value="1"/>
</dbReference>
<feature type="region of interest" description="Disordered" evidence="3">
    <location>
        <begin position="51"/>
        <end position="106"/>
    </location>
</feature>
<dbReference type="Gene3D" id="3.30.910.20">
    <property type="entry name" value="Skp domain"/>
    <property type="match status" value="1"/>
</dbReference>
<feature type="compositionally biased region" description="Basic and acidic residues" evidence="3">
    <location>
        <begin position="56"/>
        <end position="83"/>
    </location>
</feature>
<dbReference type="Proteomes" id="UP000198611">
    <property type="component" value="Unassembled WGS sequence"/>
</dbReference>
<dbReference type="EMBL" id="FOMJ01000001">
    <property type="protein sequence ID" value="SFD06971.1"/>
    <property type="molecule type" value="Genomic_DNA"/>
</dbReference>
<dbReference type="PANTHER" id="PTHR35089:SF1">
    <property type="entry name" value="CHAPERONE PROTEIN SKP"/>
    <property type="match status" value="1"/>
</dbReference>
<feature type="chain" id="PRO_5011750052" evidence="4">
    <location>
        <begin position="28"/>
        <end position="178"/>
    </location>
</feature>
<dbReference type="STRING" id="1123397.SAMN05660831_00698"/>
<dbReference type="GO" id="GO:0005829">
    <property type="term" value="C:cytosol"/>
    <property type="evidence" value="ECO:0007669"/>
    <property type="project" value="TreeGrafter"/>
</dbReference>
<dbReference type="InterPro" id="IPR005632">
    <property type="entry name" value="Chaperone_Skp"/>
</dbReference>